<dbReference type="SUPFAM" id="SSF53383">
    <property type="entry name" value="PLP-dependent transferases"/>
    <property type="match status" value="1"/>
</dbReference>
<reference evidence="5" key="1">
    <citation type="submission" date="2020-06" db="EMBL/GenBank/DDBJ databases">
        <title>WGS assembly of Ceratodon purpureus strain R40.</title>
        <authorList>
            <person name="Carey S.B."/>
            <person name="Jenkins J."/>
            <person name="Shu S."/>
            <person name="Lovell J.T."/>
            <person name="Sreedasyam A."/>
            <person name="Maumus F."/>
            <person name="Tiley G.P."/>
            <person name="Fernandez-Pozo N."/>
            <person name="Barry K."/>
            <person name="Chen C."/>
            <person name="Wang M."/>
            <person name="Lipzen A."/>
            <person name="Daum C."/>
            <person name="Saski C.A."/>
            <person name="Payton A.C."/>
            <person name="Mcbreen J.C."/>
            <person name="Conrad R.E."/>
            <person name="Kollar L.M."/>
            <person name="Olsson S."/>
            <person name="Huttunen S."/>
            <person name="Landis J.B."/>
            <person name="Wickett N.J."/>
            <person name="Johnson M.G."/>
            <person name="Rensing S.A."/>
            <person name="Grimwood J."/>
            <person name="Schmutz J."/>
            <person name="Mcdaniel S.F."/>
        </authorList>
    </citation>
    <scope>NUCLEOTIDE SEQUENCE</scope>
    <source>
        <strain evidence="5">R40</strain>
    </source>
</reference>
<dbReference type="GO" id="GO:0005783">
    <property type="term" value="C:endoplasmic reticulum"/>
    <property type="evidence" value="ECO:0007669"/>
    <property type="project" value="TreeGrafter"/>
</dbReference>
<keyword evidence="4" id="KW-0472">Membrane</keyword>
<keyword evidence="4" id="KW-0812">Transmembrane</keyword>
<evidence type="ECO:0000313" key="6">
    <source>
        <dbReference type="Proteomes" id="UP000822688"/>
    </source>
</evidence>
<dbReference type="InterPro" id="IPR015421">
    <property type="entry name" value="PyrdxlP-dep_Trfase_major"/>
</dbReference>
<proteinExistence type="predicted"/>
<organism evidence="5 6">
    <name type="scientific">Ceratodon purpureus</name>
    <name type="common">Fire moss</name>
    <name type="synonym">Dicranum purpureum</name>
    <dbReference type="NCBI Taxonomy" id="3225"/>
    <lineage>
        <taxon>Eukaryota</taxon>
        <taxon>Viridiplantae</taxon>
        <taxon>Streptophyta</taxon>
        <taxon>Embryophyta</taxon>
        <taxon>Bryophyta</taxon>
        <taxon>Bryophytina</taxon>
        <taxon>Bryopsida</taxon>
        <taxon>Dicranidae</taxon>
        <taxon>Pseudoditrichales</taxon>
        <taxon>Ditrichaceae</taxon>
        <taxon>Ceratodon</taxon>
    </lineage>
</organism>
<dbReference type="PANTHER" id="PTHR42735">
    <property type="match status" value="1"/>
</dbReference>
<comment type="cofactor">
    <cofactor evidence="1">
        <name>pyridoxal 5'-phosphate</name>
        <dbReference type="ChEBI" id="CHEBI:597326"/>
    </cofactor>
</comment>
<gene>
    <name evidence="5" type="ORF">KC19_VG074700</name>
</gene>
<evidence type="ECO:0000256" key="3">
    <source>
        <dbReference type="ARBA" id="ARBA00023239"/>
    </source>
</evidence>
<keyword evidence="6" id="KW-1185">Reference proteome</keyword>
<keyword evidence="3" id="KW-0456">Lyase</keyword>
<name>A0A8T0HNJ6_CERPU</name>
<evidence type="ECO:0000256" key="1">
    <source>
        <dbReference type="ARBA" id="ARBA00001933"/>
    </source>
</evidence>
<dbReference type="AlphaFoldDB" id="A0A8T0HNJ6"/>
<dbReference type="Proteomes" id="UP000822688">
    <property type="component" value="Chromosome V"/>
</dbReference>
<evidence type="ECO:0000256" key="4">
    <source>
        <dbReference type="SAM" id="Phobius"/>
    </source>
</evidence>
<feature type="transmembrane region" description="Helical" evidence="4">
    <location>
        <begin position="130"/>
        <end position="156"/>
    </location>
</feature>
<dbReference type="EMBL" id="CM026426">
    <property type="protein sequence ID" value="KAG0572178.1"/>
    <property type="molecule type" value="Genomic_DNA"/>
</dbReference>
<keyword evidence="2" id="KW-0663">Pyridoxal phosphate</keyword>
<dbReference type="Gene3D" id="3.40.640.10">
    <property type="entry name" value="Type I PLP-dependent aspartate aminotransferase-like (Major domain)"/>
    <property type="match status" value="1"/>
</dbReference>
<dbReference type="PANTHER" id="PTHR42735:SF6">
    <property type="entry name" value="SPHINGOSINE-1-PHOSPHATE LYASE 1"/>
    <property type="match status" value="1"/>
</dbReference>
<dbReference type="GO" id="GO:0016020">
    <property type="term" value="C:membrane"/>
    <property type="evidence" value="ECO:0007669"/>
    <property type="project" value="GOC"/>
</dbReference>
<evidence type="ECO:0000256" key="2">
    <source>
        <dbReference type="ARBA" id="ARBA00022898"/>
    </source>
</evidence>
<accession>A0A8T0HNJ6</accession>
<sequence length="181" mass="20000">MPVRFWNRKKGNRDPQRLPLFCKYIGGNETEGHFRLVNEAYCMFAHTNPLHPDVFPSIPCFESEVVNMTASFLGSKLKASGGHVCGNMTSRGTESILMAVKSTRDFMKATQVNLAFASWLSGRPLNTLRYLVFTAVVFRCDVILLLAPVGLTFLWITNDIANIANITRGASLAAAIRSLTG</sequence>
<comment type="caution">
    <text evidence="5">The sequence shown here is derived from an EMBL/GenBank/DDBJ whole genome shotgun (WGS) entry which is preliminary data.</text>
</comment>
<evidence type="ECO:0000313" key="5">
    <source>
        <dbReference type="EMBL" id="KAG0572178.1"/>
    </source>
</evidence>
<protein>
    <submittedName>
        <fullName evidence="5">Uncharacterized protein</fullName>
    </submittedName>
</protein>
<keyword evidence="4" id="KW-1133">Transmembrane helix</keyword>
<dbReference type="GO" id="GO:0008117">
    <property type="term" value="F:sphinganine-1-phosphate aldolase activity"/>
    <property type="evidence" value="ECO:0007669"/>
    <property type="project" value="TreeGrafter"/>
</dbReference>
<dbReference type="GO" id="GO:0030149">
    <property type="term" value="P:sphingolipid catabolic process"/>
    <property type="evidence" value="ECO:0007669"/>
    <property type="project" value="TreeGrafter"/>
</dbReference>
<dbReference type="InterPro" id="IPR050477">
    <property type="entry name" value="GrpII_AminoAcid_Decarb"/>
</dbReference>
<dbReference type="InterPro" id="IPR015424">
    <property type="entry name" value="PyrdxlP-dep_Trfase"/>
</dbReference>